<reference evidence="2 3" key="1">
    <citation type="submission" date="2014-03" db="EMBL/GenBank/DDBJ databases">
        <title>Draft Genome Sequences of Four Burkholderia Strains.</title>
        <authorList>
            <person name="Liu X.Y."/>
            <person name="Li C.X."/>
            <person name="Xu J.H."/>
        </authorList>
    </citation>
    <scope>NUCLEOTIDE SEQUENCE [LARGE SCALE GENOMIC DNA]</scope>
    <source>
        <strain evidence="2 3">OP-1</strain>
    </source>
</reference>
<accession>A0A656Q8S2</accession>
<keyword evidence="1" id="KW-1133">Transmembrane helix</keyword>
<dbReference type="EMBL" id="JFHD01000058">
    <property type="protein sequence ID" value="KDR24990.1"/>
    <property type="molecule type" value="Genomic_DNA"/>
</dbReference>
<name>A0A656Q8S2_9BURK</name>
<organism evidence="2 3">
    <name type="scientific">Caballeronia zhejiangensis</name>
    <dbReference type="NCBI Taxonomy" id="871203"/>
    <lineage>
        <taxon>Bacteria</taxon>
        <taxon>Pseudomonadati</taxon>
        <taxon>Pseudomonadota</taxon>
        <taxon>Betaproteobacteria</taxon>
        <taxon>Burkholderiales</taxon>
        <taxon>Burkholderiaceae</taxon>
        <taxon>Caballeronia</taxon>
    </lineage>
</organism>
<keyword evidence="1" id="KW-0812">Transmembrane</keyword>
<feature type="transmembrane region" description="Helical" evidence="1">
    <location>
        <begin position="6"/>
        <end position="26"/>
    </location>
</feature>
<gene>
    <name evidence="2" type="ORF">BG60_31650</name>
</gene>
<dbReference type="Proteomes" id="UP000027451">
    <property type="component" value="Unassembled WGS sequence"/>
</dbReference>
<comment type="caution">
    <text evidence="2">The sequence shown here is derived from an EMBL/GenBank/DDBJ whole genome shotgun (WGS) entry which is preliminary data.</text>
</comment>
<sequence length="97" mass="11242">MDERYIIMVMGFAVLLAGAIFMVAHYRREHRRTQLLRQMDRIPWHRPHDGSSTFDSGDRRLDPDRALAVAGTLSTIGRGYRTWFIKRPVRVDAEGTV</sequence>
<keyword evidence="1" id="KW-0472">Membrane</keyword>
<dbReference type="AlphaFoldDB" id="A0A656Q8S2"/>
<evidence type="ECO:0000313" key="2">
    <source>
        <dbReference type="EMBL" id="KDR24990.1"/>
    </source>
</evidence>
<keyword evidence="3" id="KW-1185">Reference proteome</keyword>
<protein>
    <submittedName>
        <fullName evidence="2">Uncharacterized protein</fullName>
    </submittedName>
</protein>
<evidence type="ECO:0000256" key="1">
    <source>
        <dbReference type="SAM" id="Phobius"/>
    </source>
</evidence>
<proteinExistence type="predicted"/>
<evidence type="ECO:0000313" key="3">
    <source>
        <dbReference type="Proteomes" id="UP000027451"/>
    </source>
</evidence>